<comment type="caution">
    <text evidence="2">The sequence shown here is derived from an EMBL/GenBank/DDBJ whole genome shotgun (WGS) entry which is preliminary data.</text>
</comment>
<dbReference type="SUPFAM" id="SSF52096">
    <property type="entry name" value="ClpP/crotonase"/>
    <property type="match status" value="1"/>
</dbReference>
<evidence type="ECO:0000256" key="1">
    <source>
        <dbReference type="RuleBase" id="RU003707"/>
    </source>
</evidence>
<protein>
    <submittedName>
        <fullName evidence="2">Enoyl-CoA hydratase-related protein</fullName>
    </submittedName>
</protein>
<sequence>MAAVSGYVLGGGSELALACDIRIATKNEKFGR</sequence>
<keyword evidence="3" id="KW-1185">Reference proteome</keyword>
<organism evidence="2 3">
    <name type="scientific">Jeotgalibacillus marinus</name>
    <dbReference type="NCBI Taxonomy" id="86667"/>
    <lineage>
        <taxon>Bacteria</taxon>
        <taxon>Bacillati</taxon>
        <taxon>Bacillota</taxon>
        <taxon>Bacilli</taxon>
        <taxon>Bacillales</taxon>
        <taxon>Caryophanaceae</taxon>
        <taxon>Jeotgalibacillus</taxon>
    </lineage>
</organism>
<reference evidence="2 3" key="1">
    <citation type="journal article" date="1979" name="Int. J. Syst. Evol. Microbiol.">
        <title>Bacillus globisporus subsp. marinus subsp. nov.</title>
        <authorList>
            <person name="Liu H."/>
        </authorList>
    </citation>
    <scope>NUCLEOTIDE SEQUENCE [LARGE SCALE GENOMIC DNA]</scope>
    <source>
        <strain evidence="2 3">DSM 1297</strain>
    </source>
</reference>
<dbReference type="InterPro" id="IPR018376">
    <property type="entry name" value="Enoyl-CoA_hyd/isom_CS"/>
</dbReference>
<evidence type="ECO:0000313" key="2">
    <source>
        <dbReference type="EMBL" id="MEW9501506.1"/>
    </source>
</evidence>
<comment type="similarity">
    <text evidence="1">Belongs to the enoyl-CoA hydratase/isomerase family.</text>
</comment>
<dbReference type="PROSITE" id="PS00166">
    <property type="entry name" value="ENOYL_COA_HYDRATASE"/>
    <property type="match status" value="1"/>
</dbReference>
<proteinExistence type="inferred from homology"/>
<dbReference type="Pfam" id="PF00378">
    <property type="entry name" value="ECH_1"/>
    <property type="match status" value="1"/>
</dbReference>
<gene>
    <name evidence="2" type="ORF">AB1471_06775</name>
</gene>
<evidence type="ECO:0000313" key="3">
    <source>
        <dbReference type="Proteomes" id="UP001556040"/>
    </source>
</evidence>
<name>A0ABV3Q2N9_9BACL</name>
<dbReference type="Gene3D" id="3.90.226.10">
    <property type="entry name" value="2-enoyl-CoA Hydratase, Chain A, domain 1"/>
    <property type="match status" value="1"/>
</dbReference>
<dbReference type="InterPro" id="IPR001753">
    <property type="entry name" value="Enoyl-CoA_hydra/iso"/>
</dbReference>
<dbReference type="InterPro" id="IPR029045">
    <property type="entry name" value="ClpP/crotonase-like_dom_sf"/>
</dbReference>
<dbReference type="RefSeq" id="WP_367778998.1">
    <property type="nucleotide sequence ID" value="NZ_JBFMIA010000003.1"/>
</dbReference>
<dbReference type="EMBL" id="JBFMIA010000003">
    <property type="protein sequence ID" value="MEW9501506.1"/>
    <property type="molecule type" value="Genomic_DNA"/>
</dbReference>
<dbReference type="Proteomes" id="UP001556040">
    <property type="component" value="Unassembled WGS sequence"/>
</dbReference>
<accession>A0ABV3Q2N9</accession>